<gene>
    <name evidence="1" type="ORF">ILUMI_23551</name>
</gene>
<accession>A0A8K0CF37</accession>
<reference evidence="1" key="1">
    <citation type="submission" date="2019-08" db="EMBL/GenBank/DDBJ databases">
        <title>The genome of the North American firefly Photinus pyralis.</title>
        <authorList>
            <consortium name="Photinus pyralis genome working group"/>
            <person name="Fallon T.R."/>
            <person name="Sander Lower S.E."/>
            <person name="Weng J.-K."/>
        </authorList>
    </citation>
    <scope>NUCLEOTIDE SEQUENCE</scope>
    <source>
        <strain evidence="1">TRF0915ILg1</strain>
        <tissue evidence="1">Whole body</tissue>
    </source>
</reference>
<dbReference type="OrthoDB" id="6369833at2759"/>
<dbReference type="EMBL" id="VTPC01090600">
    <property type="protein sequence ID" value="KAF2882625.1"/>
    <property type="molecule type" value="Genomic_DNA"/>
</dbReference>
<evidence type="ECO:0000313" key="2">
    <source>
        <dbReference type="Proteomes" id="UP000801492"/>
    </source>
</evidence>
<protein>
    <submittedName>
        <fullName evidence="1">Uncharacterized protein</fullName>
    </submittedName>
</protein>
<evidence type="ECO:0000313" key="1">
    <source>
        <dbReference type="EMBL" id="KAF2882625.1"/>
    </source>
</evidence>
<sequence length="330" mass="38178">MTEHSPHAKILEEMKQAFQDCKFIGAKRHACLKGWKITIASVLQLAEELRNSHGVPKLLTRNLNQDSLENLFAIVRQQHDLSKKHKEELKQPQKADISTTTVPSSDSDIPELLENISLTDDNAIYYVSGYVSKKFLKLHACDECRKILLDKAKLLTGEHQLFTYFKQSDQLEPHQRLFDEVVNLATKSATKSDISNLDLKRLWKRKIFHLATIKWHAIQNNKLQPIKPRYEDWKAASQSNRQLEIALTRLRIGHTKLTHEHLITQAQPLICDKCQVTLTVLHLLIECEKYTPTGRKYHPNDQLINVLANDPIKIENLFHVLSETRLRKLL</sequence>
<proteinExistence type="predicted"/>
<dbReference type="Proteomes" id="UP000801492">
    <property type="component" value="Unassembled WGS sequence"/>
</dbReference>
<keyword evidence="2" id="KW-1185">Reference proteome</keyword>
<dbReference type="AlphaFoldDB" id="A0A8K0CF37"/>
<organism evidence="1 2">
    <name type="scientific">Ignelater luminosus</name>
    <name type="common">Cucubano</name>
    <name type="synonym">Pyrophorus luminosus</name>
    <dbReference type="NCBI Taxonomy" id="2038154"/>
    <lineage>
        <taxon>Eukaryota</taxon>
        <taxon>Metazoa</taxon>
        <taxon>Ecdysozoa</taxon>
        <taxon>Arthropoda</taxon>
        <taxon>Hexapoda</taxon>
        <taxon>Insecta</taxon>
        <taxon>Pterygota</taxon>
        <taxon>Neoptera</taxon>
        <taxon>Endopterygota</taxon>
        <taxon>Coleoptera</taxon>
        <taxon>Polyphaga</taxon>
        <taxon>Elateriformia</taxon>
        <taxon>Elateroidea</taxon>
        <taxon>Elateridae</taxon>
        <taxon>Agrypninae</taxon>
        <taxon>Pyrophorini</taxon>
        <taxon>Ignelater</taxon>
    </lineage>
</organism>
<comment type="caution">
    <text evidence="1">The sequence shown here is derived from an EMBL/GenBank/DDBJ whole genome shotgun (WGS) entry which is preliminary data.</text>
</comment>
<name>A0A8K0CF37_IGNLU</name>